<evidence type="ECO:0000256" key="4">
    <source>
        <dbReference type="ARBA" id="ARBA00022989"/>
    </source>
</evidence>
<evidence type="ECO:0000256" key="6">
    <source>
        <dbReference type="SAM" id="Phobius"/>
    </source>
</evidence>
<evidence type="ECO:0000256" key="5">
    <source>
        <dbReference type="ARBA" id="ARBA00023136"/>
    </source>
</evidence>
<feature type="transmembrane region" description="Helical" evidence="6">
    <location>
        <begin position="246"/>
        <end position="263"/>
    </location>
</feature>
<feature type="transmembrane region" description="Helical" evidence="6">
    <location>
        <begin position="275"/>
        <end position="293"/>
    </location>
</feature>
<dbReference type="InterPro" id="IPR036259">
    <property type="entry name" value="MFS_trans_sf"/>
</dbReference>
<dbReference type="Proteomes" id="UP000035721">
    <property type="component" value="Unassembled WGS sequence"/>
</dbReference>
<organism evidence="8 9">
    <name type="scientific">Nostocoides japonicum T1-X7</name>
    <dbReference type="NCBI Taxonomy" id="1194083"/>
    <lineage>
        <taxon>Bacteria</taxon>
        <taxon>Bacillati</taxon>
        <taxon>Actinomycetota</taxon>
        <taxon>Actinomycetes</taxon>
        <taxon>Micrococcales</taxon>
        <taxon>Intrasporangiaceae</taxon>
        <taxon>Nostocoides</taxon>
    </lineage>
</organism>
<dbReference type="Gene3D" id="2.60.120.10">
    <property type="entry name" value="Jelly Rolls"/>
    <property type="match status" value="1"/>
</dbReference>
<protein>
    <recommendedName>
        <fullName evidence="7">Cyclic nucleotide-binding domain-containing protein</fullName>
    </recommendedName>
</protein>
<keyword evidence="5 6" id="KW-0472">Membrane</keyword>
<sequence>MRVTTGWALSVTAGFVCRVAMLVWAFGAGGAGLVAAYGVATTLPGAVATPMLTAFSGRIRGDRMLRGSLLVRTVLLAAGAASMALAGPSALVVALVAAAAALSGAYRPVQAAILPWLVRTPAELSAANVRATMMENAAGLVGPVVGAAAIGLSDPAATLAVSAVTMAVAATALRRLRTPEQLAGTVRSPRRMGSDVVAGARSLTTVVPPAGVVVMGFVQTATRGLLLVLTVVLALDILALQQDSVGWLAAATGLGGLAGGVLAGRVLRVTRLSRCLAAGIALWGLPLVVLALWPTAVIAYLAMFVVGVGNAVEDGALFTLVPRVVGPRKAPAALGALELVVFAGAGIGAIAAPGLSRRVGTLPILLVAGALLMALAASYAPRCVRMDRSTPEPGPDLDLLQAFAVFRPLPLVTVEQLLVSATRRRYAGGERVVTQGEPGDVFHLIASGEAAVTVDGRPRPTLRRGDGFGEIALLHDVPRTATVAASGPLETLAFDRTDFLAALSGNASSAAHAELLARTRLDRDTER</sequence>
<comment type="caution">
    <text evidence="8">The sequence shown here is derived from an EMBL/GenBank/DDBJ whole genome shotgun (WGS) entry which is preliminary data.</text>
</comment>
<gene>
    <name evidence="8" type="ORF">BN12_2370005</name>
</gene>
<evidence type="ECO:0000256" key="2">
    <source>
        <dbReference type="ARBA" id="ARBA00022475"/>
    </source>
</evidence>
<comment type="subcellular location">
    <subcellularLocation>
        <location evidence="1">Cell membrane</location>
        <topology evidence="1">Multi-pass membrane protein</topology>
    </subcellularLocation>
</comment>
<keyword evidence="2" id="KW-1003">Cell membrane</keyword>
<keyword evidence="3 6" id="KW-0812">Transmembrane</keyword>
<dbReference type="InterPro" id="IPR000595">
    <property type="entry name" value="cNMP-bd_dom"/>
</dbReference>
<dbReference type="Pfam" id="PF07690">
    <property type="entry name" value="MFS_1"/>
    <property type="match status" value="1"/>
</dbReference>
<evidence type="ECO:0000313" key="8">
    <source>
        <dbReference type="EMBL" id="CCH77905.1"/>
    </source>
</evidence>
<reference evidence="8 9" key="1">
    <citation type="journal article" date="2013" name="ISME J.">
        <title>A metabolic model for members of the genus Tetrasphaera involved in enhanced biological phosphorus removal.</title>
        <authorList>
            <person name="Kristiansen R."/>
            <person name="Nguyen H.T.T."/>
            <person name="Saunders A.M."/>
            <person name="Nielsen J.L."/>
            <person name="Wimmer R."/>
            <person name="Le V.Q."/>
            <person name="McIlroy S.J."/>
            <person name="Petrovski S."/>
            <person name="Seviour R.J."/>
            <person name="Calteau A."/>
            <person name="Nielsen K.L."/>
            <person name="Nielsen P.H."/>
        </authorList>
    </citation>
    <scope>NUCLEOTIDE SEQUENCE [LARGE SCALE GENOMIC DNA]</scope>
    <source>
        <strain evidence="8 9">T1-X7</strain>
    </source>
</reference>
<dbReference type="AlphaFoldDB" id="A0A077M122"/>
<dbReference type="EMBL" id="CAJB01000154">
    <property type="protein sequence ID" value="CCH77905.1"/>
    <property type="molecule type" value="Genomic_DNA"/>
</dbReference>
<dbReference type="SMART" id="SM00100">
    <property type="entry name" value="cNMP"/>
    <property type="match status" value="1"/>
</dbReference>
<evidence type="ECO:0000259" key="7">
    <source>
        <dbReference type="PROSITE" id="PS50042"/>
    </source>
</evidence>
<feature type="transmembrane region" description="Helical" evidence="6">
    <location>
        <begin position="224"/>
        <end position="240"/>
    </location>
</feature>
<dbReference type="GO" id="GO:0005886">
    <property type="term" value="C:plasma membrane"/>
    <property type="evidence" value="ECO:0007669"/>
    <property type="project" value="UniProtKB-SubCell"/>
</dbReference>
<feature type="transmembrane region" description="Helical" evidence="6">
    <location>
        <begin position="361"/>
        <end position="380"/>
    </location>
</feature>
<dbReference type="PANTHER" id="PTHR23513:SF6">
    <property type="entry name" value="MAJOR FACILITATOR SUPERFAMILY ASSOCIATED DOMAIN-CONTAINING PROTEIN"/>
    <property type="match status" value="1"/>
</dbReference>
<evidence type="ECO:0000256" key="1">
    <source>
        <dbReference type="ARBA" id="ARBA00004651"/>
    </source>
</evidence>
<dbReference type="PRINTS" id="PR00103">
    <property type="entry name" value="CAMPKINASE"/>
</dbReference>
<dbReference type="SUPFAM" id="SSF103473">
    <property type="entry name" value="MFS general substrate transporter"/>
    <property type="match status" value="1"/>
</dbReference>
<feature type="transmembrane region" description="Helical" evidence="6">
    <location>
        <begin position="33"/>
        <end position="57"/>
    </location>
</feature>
<dbReference type="Gene3D" id="1.20.1250.20">
    <property type="entry name" value="MFS general substrate transporter like domains"/>
    <property type="match status" value="1"/>
</dbReference>
<dbReference type="SUPFAM" id="SSF51206">
    <property type="entry name" value="cAMP-binding domain-like"/>
    <property type="match status" value="1"/>
</dbReference>
<dbReference type="InterPro" id="IPR011701">
    <property type="entry name" value="MFS"/>
</dbReference>
<dbReference type="CDD" id="cd00038">
    <property type="entry name" value="CAP_ED"/>
    <property type="match status" value="1"/>
</dbReference>
<dbReference type="InterPro" id="IPR014710">
    <property type="entry name" value="RmlC-like_jellyroll"/>
</dbReference>
<proteinExistence type="predicted"/>
<dbReference type="InterPro" id="IPR018490">
    <property type="entry name" value="cNMP-bd_dom_sf"/>
</dbReference>
<evidence type="ECO:0000313" key="9">
    <source>
        <dbReference type="Proteomes" id="UP000035721"/>
    </source>
</evidence>
<name>A0A077M122_9MICO</name>
<dbReference type="Pfam" id="PF00027">
    <property type="entry name" value="cNMP_binding"/>
    <property type="match status" value="1"/>
</dbReference>
<feature type="transmembrane region" description="Helical" evidence="6">
    <location>
        <begin position="69"/>
        <end position="102"/>
    </location>
</feature>
<dbReference type="PANTHER" id="PTHR23513">
    <property type="entry name" value="INTEGRAL MEMBRANE EFFLUX PROTEIN-RELATED"/>
    <property type="match status" value="1"/>
</dbReference>
<feature type="transmembrane region" description="Helical" evidence="6">
    <location>
        <begin position="333"/>
        <end position="355"/>
    </location>
</feature>
<dbReference type="PROSITE" id="PS50042">
    <property type="entry name" value="CNMP_BINDING_3"/>
    <property type="match status" value="1"/>
</dbReference>
<dbReference type="InterPro" id="IPR018488">
    <property type="entry name" value="cNMP-bd_CS"/>
</dbReference>
<feature type="domain" description="Cyclic nucleotide-binding" evidence="7">
    <location>
        <begin position="405"/>
        <end position="503"/>
    </location>
</feature>
<dbReference type="PROSITE" id="PS00889">
    <property type="entry name" value="CNMP_BINDING_2"/>
    <property type="match status" value="1"/>
</dbReference>
<dbReference type="STRING" id="1194083.BN12_2370005"/>
<evidence type="ECO:0000256" key="3">
    <source>
        <dbReference type="ARBA" id="ARBA00022692"/>
    </source>
</evidence>
<accession>A0A077M122</accession>
<feature type="transmembrane region" description="Helical" evidence="6">
    <location>
        <begin position="7"/>
        <end position="27"/>
    </location>
</feature>
<keyword evidence="4 6" id="KW-1133">Transmembrane helix</keyword>
<keyword evidence="9" id="KW-1185">Reference proteome</keyword>
<dbReference type="GO" id="GO:0022857">
    <property type="term" value="F:transmembrane transporter activity"/>
    <property type="evidence" value="ECO:0007669"/>
    <property type="project" value="InterPro"/>
</dbReference>